<reference evidence="1" key="2">
    <citation type="submission" date="2023-06" db="EMBL/GenBank/DDBJ databases">
        <authorList>
            <person name="Ma L."/>
            <person name="Liu K.-W."/>
            <person name="Li Z."/>
            <person name="Hsiao Y.-Y."/>
            <person name="Qi Y."/>
            <person name="Fu T."/>
            <person name="Tang G."/>
            <person name="Zhang D."/>
            <person name="Sun W.-H."/>
            <person name="Liu D.-K."/>
            <person name="Li Y."/>
            <person name="Chen G.-Z."/>
            <person name="Liu X.-D."/>
            <person name="Liao X.-Y."/>
            <person name="Jiang Y.-T."/>
            <person name="Yu X."/>
            <person name="Hao Y."/>
            <person name="Huang J."/>
            <person name="Zhao X.-W."/>
            <person name="Ke S."/>
            <person name="Chen Y.-Y."/>
            <person name="Wu W.-L."/>
            <person name="Hsu J.-L."/>
            <person name="Lin Y.-F."/>
            <person name="Huang M.-D."/>
            <person name="Li C.-Y."/>
            <person name="Huang L."/>
            <person name="Wang Z.-W."/>
            <person name="Zhao X."/>
            <person name="Zhong W.-Y."/>
            <person name="Peng D.-H."/>
            <person name="Ahmad S."/>
            <person name="Lan S."/>
            <person name="Zhang J.-S."/>
            <person name="Tsai W.-C."/>
            <person name="Van De Peer Y."/>
            <person name="Liu Z.-J."/>
        </authorList>
    </citation>
    <scope>NUCLEOTIDE SEQUENCE</scope>
    <source>
        <strain evidence="1">SCP</strain>
        <tissue evidence="1">Leaves</tissue>
    </source>
</reference>
<dbReference type="EMBL" id="JAUJYN010000001">
    <property type="protein sequence ID" value="KAK1279637.1"/>
    <property type="molecule type" value="Genomic_DNA"/>
</dbReference>
<proteinExistence type="predicted"/>
<comment type="caution">
    <text evidence="1">The sequence shown here is derived from an EMBL/GenBank/DDBJ whole genome shotgun (WGS) entry which is preliminary data.</text>
</comment>
<protein>
    <submittedName>
        <fullName evidence="1">Uncharacterized protein</fullName>
    </submittedName>
</protein>
<reference evidence="1" key="1">
    <citation type="journal article" date="2023" name="Nat. Commun.">
        <title>Diploid and tetraploid genomes of Acorus and the evolution of monocots.</title>
        <authorList>
            <person name="Ma L."/>
            <person name="Liu K.W."/>
            <person name="Li Z."/>
            <person name="Hsiao Y.Y."/>
            <person name="Qi Y."/>
            <person name="Fu T."/>
            <person name="Tang G.D."/>
            <person name="Zhang D."/>
            <person name="Sun W.H."/>
            <person name="Liu D.K."/>
            <person name="Li Y."/>
            <person name="Chen G.Z."/>
            <person name="Liu X.D."/>
            <person name="Liao X.Y."/>
            <person name="Jiang Y.T."/>
            <person name="Yu X."/>
            <person name="Hao Y."/>
            <person name="Huang J."/>
            <person name="Zhao X.W."/>
            <person name="Ke S."/>
            <person name="Chen Y.Y."/>
            <person name="Wu W.L."/>
            <person name="Hsu J.L."/>
            <person name="Lin Y.F."/>
            <person name="Huang M.D."/>
            <person name="Li C.Y."/>
            <person name="Huang L."/>
            <person name="Wang Z.W."/>
            <person name="Zhao X."/>
            <person name="Zhong W.Y."/>
            <person name="Peng D.H."/>
            <person name="Ahmad S."/>
            <person name="Lan S."/>
            <person name="Zhang J.S."/>
            <person name="Tsai W.C."/>
            <person name="Van de Peer Y."/>
            <person name="Liu Z.J."/>
        </authorList>
    </citation>
    <scope>NUCLEOTIDE SEQUENCE</scope>
    <source>
        <strain evidence="1">SCP</strain>
    </source>
</reference>
<dbReference type="AlphaFoldDB" id="A0AAV9BTY9"/>
<evidence type="ECO:0000313" key="1">
    <source>
        <dbReference type="EMBL" id="KAK1279637.1"/>
    </source>
</evidence>
<name>A0AAV9BTY9_ACOGR</name>
<evidence type="ECO:0000313" key="2">
    <source>
        <dbReference type="Proteomes" id="UP001179952"/>
    </source>
</evidence>
<sequence length="78" mass="8795">MKVQLLGSHLSPKASIYPRSTLKGSIWKKARNLAPSTSPCSTGARSLYQFRTPCQKEHDLSGRYKTKVSKKLKMIIPY</sequence>
<dbReference type="Proteomes" id="UP001179952">
    <property type="component" value="Unassembled WGS sequence"/>
</dbReference>
<gene>
    <name evidence="1" type="ORF">QJS04_geneDACA019804</name>
</gene>
<accession>A0AAV9BTY9</accession>
<organism evidence="1 2">
    <name type="scientific">Acorus gramineus</name>
    <name type="common">Dwarf sweet flag</name>
    <dbReference type="NCBI Taxonomy" id="55184"/>
    <lineage>
        <taxon>Eukaryota</taxon>
        <taxon>Viridiplantae</taxon>
        <taxon>Streptophyta</taxon>
        <taxon>Embryophyta</taxon>
        <taxon>Tracheophyta</taxon>
        <taxon>Spermatophyta</taxon>
        <taxon>Magnoliopsida</taxon>
        <taxon>Liliopsida</taxon>
        <taxon>Acoraceae</taxon>
        <taxon>Acorus</taxon>
    </lineage>
</organism>
<keyword evidence="2" id="KW-1185">Reference proteome</keyword>